<dbReference type="Pfam" id="PF01585">
    <property type="entry name" value="G-patch"/>
    <property type="match status" value="1"/>
</dbReference>
<evidence type="ECO:0000256" key="7">
    <source>
        <dbReference type="ARBA" id="ARBA00023242"/>
    </source>
</evidence>
<dbReference type="InterPro" id="IPR036443">
    <property type="entry name" value="Znf_RanBP2_sf"/>
</dbReference>
<feature type="domain" description="RanBP2-type" evidence="13">
    <location>
        <begin position="8"/>
        <end position="41"/>
    </location>
</feature>
<reference evidence="14" key="1">
    <citation type="submission" date="2020-05" db="EMBL/GenBank/DDBJ databases">
        <title>Phylogenomic resolution of chytrid fungi.</title>
        <authorList>
            <person name="Stajich J.E."/>
            <person name="Amses K."/>
            <person name="Simmons R."/>
            <person name="Seto K."/>
            <person name="Myers J."/>
            <person name="Bonds A."/>
            <person name="Quandt C.A."/>
            <person name="Barry K."/>
            <person name="Liu P."/>
            <person name="Grigoriev I."/>
            <person name="Longcore J.E."/>
            <person name="James T.Y."/>
        </authorList>
    </citation>
    <scope>NUCLEOTIDE SEQUENCE</scope>
    <source>
        <strain evidence="14">JEL0476</strain>
    </source>
</reference>
<keyword evidence="5" id="KW-0862">Zinc</keyword>
<dbReference type="PANTHER" id="PTHR13948:SF3">
    <property type="entry name" value="FI21118P1"/>
    <property type="match status" value="1"/>
</dbReference>
<dbReference type="InterPro" id="IPR000504">
    <property type="entry name" value="RRM_dom"/>
</dbReference>
<evidence type="ECO:0000259" key="11">
    <source>
        <dbReference type="PROSITE" id="PS50102"/>
    </source>
</evidence>
<evidence type="ECO:0008006" key="16">
    <source>
        <dbReference type="Google" id="ProtNLM"/>
    </source>
</evidence>
<dbReference type="PROSITE" id="PS50102">
    <property type="entry name" value="RRM"/>
    <property type="match status" value="1"/>
</dbReference>
<keyword evidence="3" id="KW-0677">Repeat</keyword>
<evidence type="ECO:0000256" key="10">
    <source>
        <dbReference type="SAM" id="MobiDB-lite"/>
    </source>
</evidence>
<dbReference type="SMART" id="SM00360">
    <property type="entry name" value="RRM"/>
    <property type="match status" value="1"/>
</dbReference>
<dbReference type="SMART" id="SM00547">
    <property type="entry name" value="ZnF_RBZ"/>
    <property type="match status" value="1"/>
</dbReference>
<evidence type="ECO:0000313" key="15">
    <source>
        <dbReference type="Proteomes" id="UP001211065"/>
    </source>
</evidence>
<keyword evidence="7" id="KW-0539">Nucleus</keyword>
<proteinExistence type="predicted"/>
<evidence type="ECO:0000256" key="5">
    <source>
        <dbReference type="ARBA" id="ARBA00022833"/>
    </source>
</evidence>
<dbReference type="Gene3D" id="4.10.1060.10">
    <property type="entry name" value="Zinc finger, RanBP2-type"/>
    <property type="match status" value="1"/>
</dbReference>
<organism evidence="14 15">
    <name type="scientific">Clydaea vesicula</name>
    <dbReference type="NCBI Taxonomy" id="447962"/>
    <lineage>
        <taxon>Eukaryota</taxon>
        <taxon>Fungi</taxon>
        <taxon>Fungi incertae sedis</taxon>
        <taxon>Chytridiomycota</taxon>
        <taxon>Chytridiomycota incertae sedis</taxon>
        <taxon>Chytridiomycetes</taxon>
        <taxon>Lobulomycetales</taxon>
        <taxon>Lobulomycetaceae</taxon>
        <taxon>Clydaea</taxon>
    </lineage>
</organism>
<dbReference type="EMBL" id="JADGJW010000252">
    <property type="protein sequence ID" value="KAJ3221090.1"/>
    <property type="molecule type" value="Genomic_DNA"/>
</dbReference>
<dbReference type="InterPro" id="IPR000467">
    <property type="entry name" value="G_patch_dom"/>
</dbReference>
<protein>
    <recommendedName>
        <fullName evidence="16">RNA-binding protein</fullName>
    </recommendedName>
</protein>
<dbReference type="Gene3D" id="3.30.70.330">
    <property type="match status" value="1"/>
</dbReference>
<comment type="caution">
    <text evidence="14">The sequence shown here is derived from an EMBL/GenBank/DDBJ whole genome shotgun (WGS) entry which is preliminary data.</text>
</comment>
<evidence type="ECO:0000259" key="13">
    <source>
        <dbReference type="PROSITE" id="PS50199"/>
    </source>
</evidence>
<keyword evidence="6 8" id="KW-0694">RNA-binding</keyword>
<comment type="subcellular location">
    <subcellularLocation>
        <location evidence="1">Nucleus</location>
    </subcellularLocation>
</comment>
<evidence type="ECO:0000313" key="14">
    <source>
        <dbReference type="EMBL" id="KAJ3221090.1"/>
    </source>
</evidence>
<evidence type="ECO:0000256" key="9">
    <source>
        <dbReference type="PROSITE-ProRule" id="PRU00322"/>
    </source>
</evidence>
<dbReference type="SUPFAM" id="SSF90209">
    <property type="entry name" value="Ran binding protein zinc finger-like"/>
    <property type="match status" value="1"/>
</dbReference>
<dbReference type="InterPro" id="IPR001876">
    <property type="entry name" value="Znf_RanBP2"/>
</dbReference>
<dbReference type="GO" id="GO:0008270">
    <property type="term" value="F:zinc ion binding"/>
    <property type="evidence" value="ECO:0007669"/>
    <property type="project" value="UniProtKB-KW"/>
</dbReference>
<evidence type="ECO:0000256" key="1">
    <source>
        <dbReference type="ARBA" id="ARBA00004123"/>
    </source>
</evidence>
<feature type="region of interest" description="Disordered" evidence="10">
    <location>
        <begin position="372"/>
        <end position="392"/>
    </location>
</feature>
<evidence type="ECO:0000256" key="8">
    <source>
        <dbReference type="PROSITE-ProRule" id="PRU00176"/>
    </source>
</evidence>
<evidence type="ECO:0000259" key="12">
    <source>
        <dbReference type="PROSITE" id="PS50174"/>
    </source>
</evidence>
<dbReference type="PROSITE" id="PS50174">
    <property type="entry name" value="G_PATCH"/>
    <property type="match status" value="1"/>
</dbReference>
<dbReference type="Proteomes" id="UP001211065">
    <property type="component" value="Unassembled WGS sequence"/>
</dbReference>
<dbReference type="AlphaFoldDB" id="A0AAD5U5U5"/>
<dbReference type="Pfam" id="PF00076">
    <property type="entry name" value="RRM_1"/>
    <property type="match status" value="1"/>
</dbReference>
<feature type="domain" description="G-patch" evidence="12">
    <location>
        <begin position="402"/>
        <end position="448"/>
    </location>
</feature>
<keyword evidence="4 9" id="KW-0863">Zinc-finger</keyword>
<keyword evidence="15" id="KW-1185">Reference proteome</keyword>
<dbReference type="SMART" id="SM00443">
    <property type="entry name" value="G_patch"/>
    <property type="match status" value="1"/>
</dbReference>
<evidence type="ECO:0000256" key="6">
    <source>
        <dbReference type="ARBA" id="ARBA00022884"/>
    </source>
</evidence>
<evidence type="ECO:0000256" key="2">
    <source>
        <dbReference type="ARBA" id="ARBA00022723"/>
    </source>
</evidence>
<dbReference type="PROSITE" id="PS01358">
    <property type="entry name" value="ZF_RANBP2_1"/>
    <property type="match status" value="1"/>
</dbReference>
<feature type="domain" description="RRM" evidence="11">
    <location>
        <begin position="62"/>
        <end position="144"/>
    </location>
</feature>
<evidence type="ECO:0000256" key="3">
    <source>
        <dbReference type="ARBA" id="ARBA00022737"/>
    </source>
</evidence>
<gene>
    <name evidence="14" type="ORF">HK099_003784</name>
</gene>
<evidence type="ECO:0000256" key="4">
    <source>
        <dbReference type="ARBA" id="ARBA00022771"/>
    </source>
</evidence>
<dbReference type="Pfam" id="PF00641">
    <property type="entry name" value="Zn_ribbon_RanBP"/>
    <property type="match status" value="1"/>
</dbReference>
<dbReference type="GO" id="GO:0003723">
    <property type="term" value="F:RNA binding"/>
    <property type="evidence" value="ECO:0007669"/>
    <property type="project" value="UniProtKB-UniRule"/>
</dbReference>
<dbReference type="GO" id="GO:0005634">
    <property type="term" value="C:nucleus"/>
    <property type="evidence" value="ECO:0007669"/>
    <property type="project" value="UniProtKB-SubCell"/>
</dbReference>
<dbReference type="PANTHER" id="PTHR13948">
    <property type="entry name" value="RNA-BINDING PROTEIN"/>
    <property type="match status" value="1"/>
</dbReference>
<dbReference type="SUPFAM" id="SSF54928">
    <property type="entry name" value="RNA-binding domain, RBD"/>
    <property type="match status" value="1"/>
</dbReference>
<sequence>MSYCNDYADGVNPTDWICINCGINNFERRVICFQCSSPKPDAPLPKDFHNDGSRDIGDIPNNILICRGFDPICTTQTIYEHFKGFSNVKRCRLIVDRVTNLSWGFCFIEYTDVQSAAATLSDLLINKNNSFINGFLLQVTYSHPNSFLPVYAETPYGLKTYDSQGKCFYKVYWDENAYSVNYPNIEDEPPVPEAVKSATKKKVQKVQKAAIVASGAPTKLTDEEKMNAFFDSLEPLEEKGVKRVHEEDDVNKRPKKVHARLQQWEKKKLEVKDDSNFESPSATVTTFQTMSDEQLLKLLPTNEELNKKYLDDKKFCCLLCKRKFGKLEEVEKHILKSKLHADNLEKLKKELVEEKKMEGLNQYRNRAKERRDVFGNFEKDNSSKEEEERYQATTSQDKTIGVSNIGNRMLVKMGWNQGKGLGKEGEGIVEPVKAVIFKKGQGIGSGSGFKRR</sequence>
<dbReference type="InterPro" id="IPR035979">
    <property type="entry name" value="RBD_domain_sf"/>
</dbReference>
<dbReference type="PROSITE" id="PS50199">
    <property type="entry name" value="ZF_RANBP2_2"/>
    <property type="match status" value="1"/>
</dbReference>
<feature type="compositionally biased region" description="Basic and acidic residues" evidence="10">
    <location>
        <begin position="372"/>
        <end position="390"/>
    </location>
</feature>
<dbReference type="GO" id="GO:0000398">
    <property type="term" value="P:mRNA splicing, via spliceosome"/>
    <property type="evidence" value="ECO:0007669"/>
    <property type="project" value="TreeGrafter"/>
</dbReference>
<name>A0AAD5U5U5_9FUNG</name>
<accession>A0AAD5U5U5</accession>
<keyword evidence="2" id="KW-0479">Metal-binding</keyword>
<dbReference type="InterPro" id="IPR012677">
    <property type="entry name" value="Nucleotide-bd_a/b_plait_sf"/>
</dbReference>